<comment type="caution">
    <text evidence="3">The sequence shown here is derived from an EMBL/GenBank/DDBJ whole genome shotgun (WGS) entry which is preliminary data.</text>
</comment>
<dbReference type="Gene3D" id="3.40.190.10">
    <property type="entry name" value="Periplasmic binding protein-like II"/>
    <property type="match status" value="1"/>
</dbReference>
<dbReference type="AlphaFoldDB" id="A0A154VIA8"/>
<dbReference type="PANTHER" id="PTHR42928">
    <property type="entry name" value="TRICARBOXYLATE-BINDING PROTEIN"/>
    <property type="match status" value="1"/>
</dbReference>
<protein>
    <recommendedName>
        <fullName evidence="5">ABC transporter substrate-binding protein</fullName>
    </recommendedName>
</protein>
<accession>A0A154VIA8</accession>
<keyword evidence="4" id="KW-1185">Reference proteome</keyword>
<dbReference type="Gene3D" id="3.40.190.150">
    <property type="entry name" value="Bordetella uptake gene, domain 1"/>
    <property type="match status" value="1"/>
</dbReference>
<dbReference type="Pfam" id="PF03401">
    <property type="entry name" value="TctC"/>
    <property type="match status" value="1"/>
</dbReference>
<proteinExistence type="inferred from homology"/>
<name>A0A154VIA8_9PROT</name>
<dbReference type="PANTHER" id="PTHR42928:SF5">
    <property type="entry name" value="BLR1237 PROTEIN"/>
    <property type="match status" value="1"/>
</dbReference>
<dbReference type="CDD" id="cd07012">
    <property type="entry name" value="PBP2_Bug_TTT"/>
    <property type="match status" value="1"/>
</dbReference>
<evidence type="ECO:0000256" key="1">
    <source>
        <dbReference type="ARBA" id="ARBA00006987"/>
    </source>
</evidence>
<evidence type="ECO:0000313" key="4">
    <source>
        <dbReference type="Proteomes" id="UP000076400"/>
    </source>
</evidence>
<dbReference type="PIRSF" id="PIRSF017082">
    <property type="entry name" value="YflP"/>
    <property type="match status" value="1"/>
</dbReference>
<evidence type="ECO:0000313" key="3">
    <source>
        <dbReference type="EMBL" id="KZD01055.1"/>
    </source>
</evidence>
<feature type="chain" id="PRO_5007601870" description="ABC transporter substrate-binding protein" evidence="2">
    <location>
        <begin position="32"/>
        <end position="327"/>
    </location>
</feature>
<dbReference type="RefSeq" id="WP_067559885.1">
    <property type="nucleotide sequence ID" value="NZ_LPXN01000160.1"/>
</dbReference>
<evidence type="ECO:0008006" key="5">
    <source>
        <dbReference type="Google" id="ProtNLM"/>
    </source>
</evidence>
<dbReference type="STRING" id="580166.AUP43_03705"/>
<dbReference type="Proteomes" id="UP000076400">
    <property type="component" value="Unassembled WGS sequence"/>
</dbReference>
<dbReference type="InterPro" id="IPR005064">
    <property type="entry name" value="BUG"/>
</dbReference>
<organism evidence="3 4">
    <name type="scientific">Oceanibaculum pacificum</name>
    <dbReference type="NCBI Taxonomy" id="580166"/>
    <lineage>
        <taxon>Bacteria</taxon>
        <taxon>Pseudomonadati</taxon>
        <taxon>Pseudomonadota</taxon>
        <taxon>Alphaproteobacteria</taxon>
        <taxon>Rhodospirillales</taxon>
        <taxon>Oceanibaculaceae</taxon>
        <taxon>Oceanibaculum</taxon>
    </lineage>
</organism>
<gene>
    <name evidence="3" type="ORF">AUP43_03705</name>
</gene>
<reference evidence="3 4" key="1">
    <citation type="submission" date="2015-12" db="EMBL/GenBank/DDBJ databases">
        <title>Genome sequence of Oceanibaculum pacificum MCCC 1A02656.</title>
        <authorList>
            <person name="Lu L."/>
            <person name="Lai Q."/>
            <person name="Shao Z."/>
            <person name="Qian P."/>
        </authorList>
    </citation>
    <scope>NUCLEOTIDE SEQUENCE [LARGE SCALE GENOMIC DNA]</scope>
    <source>
        <strain evidence="3 4">MCCC 1A02656</strain>
    </source>
</reference>
<evidence type="ECO:0000256" key="2">
    <source>
        <dbReference type="SAM" id="SignalP"/>
    </source>
</evidence>
<dbReference type="SUPFAM" id="SSF53850">
    <property type="entry name" value="Periplasmic binding protein-like II"/>
    <property type="match status" value="1"/>
</dbReference>
<feature type="signal peptide" evidence="2">
    <location>
        <begin position="1"/>
        <end position="31"/>
    </location>
</feature>
<dbReference type="InterPro" id="IPR042100">
    <property type="entry name" value="Bug_dom1"/>
</dbReference>
<comment type="similarity">
    <text evidence="1">Belongs to the UPF0065 (bug) family.</text>
</comment>
<keyword evidence="2" id="KW-0732">Signal</keyword>
<sequence length="327" mass="33901">MRTMKLGFPKFGIVGAAVAATLALGAAPADAAWEPKRPIQIVVGFAPGGGTDQTARLIASAAQEFFPVPLVVVNRPGASGTLAAEIVANADPDGHTLLVAGGSESTSVPNHMKTNYQLSQFRGVIRVNREHMVIVTKAGSGLDSIDAVVKRAKEKPGSLSYGSSGPAGILHSAFLVFEKEAGIQMKHVPYQGGAPALAAVLGGHIDMAIITPGDAQAQVAAGKVHAIATTSDRAAQIPDVPSLTDAGYDVNIENMKGLVAPAETPDEAVAYMHERFEKAMQSEGFKTLAAKSKIEPGYLSGQDFEDAMKRMSDSIAAAMSGEQKAAQ</sequence>
<dbReference type="EMBL" id="LPXN01000160">
    <property type="protein sequence ID" value="KZD01055.1"/>
    <property type="molecule type" value="Genomic_DNA"/>
</dbReference>